<keyword evidence="1" id="KW-0472">Membrane</keyword>
<evidence type="ECO:0000313" key="3">
    <source>
        <dbReference type="Proteomes" id="UP000186228"/>
    </source>
</evidence>
<name>A0A1C3W9S2_9HYPH</name>
<keyword evidence="3" id="KW-1185">Reference proteome</keyword>
<evidence type="ECO:0000256" key="1">
    <source>
        <dbReference type="SAM" id="Phobius"/>
    </source>
</evidence>
<keyword evidence="1" id="KW-0812">Transmembrane</keyword>
<evidence type="ECO:0000313" key="2">
    <source>
        <dbReference type="EMBL" id="SCB36651.1"/>
    </source>
</evidence>
<dbReference type="EMBL" id="FMAC01000013">
    <property type="protein sequence ID" value="SCB36651.1"/>
    <property type="molecule type" value="Genomic_DNA"/>
</dbReference>
<keyword evidence="1" id="KW-1133">Transmembrane helix</keyword>
<proteinExistence type="predicted"/>
<protein>
    <submittedName>
        <fullName evidence="2">Uncharacterized protein</fullName>
    </submittedName>
</protein>
<accession>A0A1C3W9S2</accession>
<sequence>MGIGSWIRQCAMKRVLSLALRRNAPSLIPTSGNRAEDNDCYAVYLLDETGEARFLVENLEGAGVRGKWSHDGKNFTEEKVLSTSELPDFTVYIQHYYRTWTFYSVGVWKFLRYRWSRWPWIRVTFDRFLQSRFNKKELARQARMDVLEYVLTETMKDRKFQTHPTSLLTHLYSVRWVHRLDKDELMNYYTFMLDALKESGDLEVADHHGYKLTPRALNTVSAFVQEERRHGDNYKIQRGIFWLTIALMFFGFVQAGAAAYEQWLKPPETFTGTLGGQPIDLTQH</sequence>
<feature type="transmembrane region" description="Helical" evidence="1">
    <location>
        <begin position="239"/>
        <end position="260"/>
    </location>
</feature>
<gene>
    <name evidence="2" type="ORF">GA0061100_113121</name>
</gene>
<dbReference type="AlphaFoldDB" id="A0A1C3W9S2"/>
<reference evidence="3" key="1">
    <citation type="submission" date="2016-08" db="EMBL/GenBank/DDBJ databases">
        <authorList>
            <person name="Varghese N."/>
            <person name="Submissions Spin"/>
        </authorList>
    </citation>
    <scope>NUCLEOTIDE SEQUENCE [LARGE SCALE GENOMIC DNA]</scope>
    <source>
        <strain evidence="3">CCBAU 57015</strain>
    </source>
</reference>
<organism evidence="2 3">
    <name type="scientific">Rhizobium hainanense</name>
    <dbReference type="NCBI Taxonomy" id="52131"/>
    <lineage>
        <taxon>Bacteria</taxon>
        <taxon>Pseudomonadati</taxon>
        <taxon>Pseudomonadota</taxon>
        <taxon>Alphaproteobacteria</taxon>
        <taxon>Hyphomicrobiales</taxon>
        <taxon>Rhizobiaceae</taxon>
        <taxon>Rhizobium/Agrobacterium group</taxon>
        <taxon>Rhizobium</taxon>
    </lineage>
</organism>
<dbReference type="Proteomes" id="UP000186228">
    <property type="component" value="Unassembled WGS sequence"/>
</dbReference>